<evidence type="ECO:0000313" key="1">
    <source>
        <dbReference type="EMBL" id="GMT28162.1"/>
    </source>
</evidence>
<protein>
    <submittedName>
        <fullName evidence="1">Uncharacterized protein</fullName>
    </submittedName>
</protein>
<evidence type="ECO:0000313" key="2">
    <source>
        <dbReference type="Proteomes" id="UP001432322"/>
    </source>
</evidence>
<dbReference type="Proteomes" id="UP001432322">
    <property type="component" value="Unassembled WGS sequence"/>
</dbReference>
<comment type="caution">
    <text evidence="1">The sequence shown here is derived from an EMBL/GenBank/DDBJ whole genome shotgun (WGS) entry which is preliminary data.</text>
</comment>
<feature type="non-terminal residue" evidence="1">
    <location>
        <position position="140"/>
    </location>
</feature>
<dbReference type="InterPro" id="IPR021109">
    <property type="entry name" value="Peptidase_aspartic_dom_sf"/>
</dbReference>
<sequence>KTAESRVTLVKDTIHGRDRNLRPSVKSSAISVKEKGIERVWNHVVSEDEASLHEIDFDEFECYAVECQIRSMIGSIPVNFELDTGSGYSIIGSQTWEALGRPDLQRIHRTESVPPIWGRDLIDTFNMDLGPVFRQGIYEA</sequence>
<reference evidence="1" key="1">
    <citation type="submission" date="2023-10" db="EMBL/GenBank/DDBJ databases">
        <title>Genome assembly of Pristionchus species.</title>
        <authorList>
            <person name="Yoshida K."/>
            <person name="Sommer R.J."/>
        </authorList>
    </citation>
    <scope>NUCLEOTIDE SEQUENCE</scope>
    <source>
        <strain evidence="1">RS5133</strain>
    </source>
</reference>
<accession>A0AAV5W8M7</accession>
<feature type="non-terminal residue" evidence="1">
    <location>
        <position position="1"/>
    </location>
</feature>
<dbReference type="SUPFAM" id="SSF50630">
    <property type="entry name" value="Acid proteases"/>
    <property type="match status" value="1"/>
</dbReference>
<gene>
    <name evidence="1" type="ORF">PFISCL1PPCAC_19459</name>
</gene>
<keyword evidence="2" id="KW-1185">Reference proteome</keyword>
<name>A0AAV5W8M7_9BILA</name>
<dbReference type="AlphaFoldDB" id="A0AAV5W8M7"/>
<organism evidence="1 2">
    <name type="scientific">Pristionchus fissidentatus</name>
    <dbReference type="NCBI Taxonomy" id="1538716"/>
    <lineage>
        <taxon>Eukaryota</taxon>
        <taxon>Metazoa</taxon>
        <taxon>Ecdysozoa</taxon>
        <taxon>Nematoda</taxon>
        <taxon>Chromadorea</taxon>
        <taxon>Rhabditida</taxon>
        <taxon>Rhabditina</taxon>
        <taxon>Diplogasteromorpha</taxon>
        <taxon>Diplogasteroidea</taxon>
        <taxon>Neodiplogasteridae</taxon>
        <taxon>Pristionchus</taxon>
    </lineage>
</organism>
<proteinExistence type="predicted"/>
<dbReference type="EMBL" id="BTSY01000005">
    <property type="protein sequence ID" value="GMT28162.1"/>
    <property type="molecule type" value="Genomic_DNA"/>
</dbReference>